<comment type="caution">
    <text evidence="1">The sequence shown here is derived from an EMBL/GenBank/DDBJ whole genome shotgun (WGS) entry which is preliminary data.</text>
</comment>
<accession>A0ACB9SEC7</accession>
<dbReference type="Proteomes" id="UP001057402">
    <property type="component" value="Chromosome 1"/>
</dbReference>
<evidence type="ECO:0000313" key="1">
    <source>
        <dbReference type="EMBL" id="KAI4388401.1"/>
    </source>
</evidence>
<reference evidence="2" key="1">
    <citation type="journal article" date="2023" name="Front. Plant Sci.">
        <title>Chromosomal-level genome assembly of Melastoma candidum provides insights into trichome evolution.</title>
        <authorList>
            <person name="Zhong Y."/>
            <person name="Wu W."/>
            <person name="Sun C."/>
            <person name="Zou P."/>
            <person name="Liu Y."/>
            <person name="Dai S."/>
            <person name="Zhou R."/>
        </authorList>
    </citation>
    <scope>NUCLEOTIDE SEQUENCE [LARGE SCALE GENOMIC DNA]</scope>
</reference>
<keyword evidence="2" id="KW-1185">Reference proteome</keyword>
<sequence length="722" mass="79916">MQAPTQIDQGSGRLKAVVAVKAEDVISKAGLSWALSNVVQPGDNVTLLAVFSNKRQGRRLWNFGRWTGDSWRGGGGGGGGGDREELAGRVSRISDSCSQMVLQFHDQFEVRVRIKVGLDKPGGAVAAEANNSGANWVILDKKLKQEIKHCVEWLSCNVVSVKKAQAKILRLNLACPRELQTPFYSSASTPFSDNQSSQGGCRMSMRYSTPVSSPESSSPRTRIAEGSLSSRFDVSGSLFNIFEQNPLFEGRKKGDYSTCYGQNEVGYLPSVLQTKGEKVITLRKLTKVLLPSEDEKTVYWIPQNHHIIEKPPINHPLPLSKRLLNKFTRQDPKPKPERVMHEQPKRHDRITDANIRDVVSVGRTSSMPPPLCSLCKHKAPYFGKPPRRFPYAELEEATNGFSGTNFIAEGGFGLVHRGILRDGQVVAVKQLKCIGAQADADFTREVRLLSCAQHRNVVLLIGFCIDGCNRVLVYEYICNGSLDLHLHGRKSSSLDWNSRLKIAIGAARGLRYLHEDCRVGCIVHRDMRPNNILLTHDFEPLVADFGLARWYSEHELGTDSQVIGTSGYLAPEYVNGGRITEKVDVYAFGVVLLELMTGRKGIELQFYKEQIVYAGWLNPYALTEPKEAKAVAPFPSLDPRLTNNPSADFGHQFQTMTHAASLCLQPDPESRPPMSKVLRILEGHPVGPFGLDLNTAGSRSGHLNGVCPRANHARSHSRKLSH</sequence>
<protein>
    <submittedName>
        <fullName evidence="1">Uncharacterized protein</fullName>
    </submittedName>
</protein>
<gene>
    <name evidence="1" type="ORF">MLD38_000731</name>
</gene>
<proteinExistence type="predicted"/>
<organism evidence="1 2">
    <name type="scientific">Melastoma candidum</name>
    <dbReference type="NCBI Taxonomy" id="119954"/>
    <lineage>
        <taxon>Eukaryota</taxon>
        <taxon>Viridiplantae</taxon>
        <taxon>Streptophyta</taxon>
        <taxon>Embryophyta</taxon>
        <taxon>Tracheophyta</taxon>
        <taxon>Spermatophyta</taxon>
        <taxon>Magnoliopsida</taxon>
        <taxon>eudicotyledons</taxon>
        <taxon>Gunneridae</taxon>
        <taxon>Pentapetalae</taxon>
        <taxon>rosids</taxon>
        <taxon>malvids</taxon>
        <taxon>Myrtales</taxon>
        <taxon>Melastomataceae</taxon>
        <taxon>Melastomatoideae</taxon>
        <taxon>Melastomateae</taxon>
        <taxon>Melastoma</taxon>
    </lineage>
</organism>
<name>A0ACB9SEC7_9MYRT</name>
<evidence type="ECO:0000313" key="2">
    <source>
        <dbReference type="Proteomes" id="UP001057402"/>
    </source>
</evidence>
<dbReference type="EMBL" id="CM042880">
    <property type="protein sequence ID" value="KAI4388401.1"/>
    <property type="molecule type" value="Genomic_DNA"/>
</dbReference>